<feature type="region of interest" description="Disordered" evidence="4">
    <location>
        <begin position="1"/>
        <end position="58"/>
    </location>
</feature>
<dbReference type="InterPro" id="IPR006895">
    <property type="entry name" value="Znf_Sec23_Sec24"/>
</dbReference>
<comment type="similarity">
    <text evidence="1">Belongs to the SEC23/SEC24 family. SEC24 subfamily.</text>
</comment>
<evidence type="ECO:0000259" key="5">
    <source>
        <dbReference type="Pfam" id="PF00626"/>
    </source>
</evidence>
<feature type="compositionally biased region" description="Polar residues" evidence="4">
    <location>
        <begin position="1"/>
        <end position="10"/>
    </location>
</feature>
<dbReference type="InterPro" id="IPR012990">
    <property type="entry name" value="Beta-sandwich_Sec23_24"/>
</dbReference>
<dbReference type="PANTHER" id="PTHR13803:SF4">
    <property type="entry name" value="SECRETORY 24CD, ISOFORM C"/>
    <property type="match status" value="1"/>
</dbReference>
<evidence type="ECO:0000256" key="4">
    <source>
        <dbReference type="SAM" id="MobiDB-lite"/>
    </source>
</evidence>
<feature type="non-terminal residue" evidence="10">
    <location>
        <position position="1"/>
    </location>
</feature>
<evidence type="ECO:0000256" key="1">
    <source>
        <dbReference type="ARBA" id="ARBA00008334"/>
    </source>
</evidence>
<feature type="domain" description="Zinc finger Sec23/Sec24-type" evidence="6">
    <location>
        <begin position="140"/>
        <end position="178"/>
    </location>
</feature>
<reference evidence="10" key="1">
    <citation type="submission" date="2014-11" db="EMBL/GenBank/DDBJ databases">
        <authorList>
            <person name="Otto D Thomas"/>
            <person name="Naeem Raeece"/>
        </authorList>
    </citation>
    <scope>NUCLEOTIDE SEQUENCE</scope>
</reference>
<keyword evidence="2" id="KW-0813">Transport</keyword>
<evidence type="ECO:0000313" key="10">
    <source>
        <dbReference type="EMBL" id="CEM45538.1"/>
    </source>
</evidence>
<dbReference type="SUPFAM" id="SSF53300">
    <property type="entry name" value="vWA-like"/>
    <property type="match status" value="1"/>
</dbReference>
<dbReference type="SUPFAM" id="SSF82754">
    <property type="entry name" value="C-terminal, gelsolin-like domain of Sec23/24"/>
    <property type="match status" value="1"/>
</dbReference>
<dbReference type="Gene3D" id="1.20.120.730">
    <property type="entry name" value="Sec23/Sec24 helical domain"/>
    <property type="match status" value="1"/>
</dbReference>
<sequence length="852" mass="95067">FTRQADSVRSSAAVGGEIRRSQPLIRLPPTRIDPDQVPRPTGYTDPVEAPGGKRFDTDKYVMPPAADTVYTVVDRGSAACRFHRLTTSQIPATPQLAASAHVPVALMAQPLADLGPYEPPIPLLDFSRMRDPVTGEGTLPPRCSRCKAYVNPFMGWVAGGSECFCNLCEHCFELPRAYALALDAFSKRRDLNDRPELTRGTVDILVPKDYWTKAPTTPIVVLVMEVTYVAVTTKVVSHVAKSMRSLVRTINTPGVEFALITYDSTVHFYPLNDSKYPRLRESMLVMPDIQSPFVPAPAELLCADLSQSSKRVAKTLESVGKRFEKTNVTHSAGNAALEAAVELCNAKGGGHILIVYATLPDVGVGAIEASELAAVRQSALESEKDKGDRERSPASDEVDKTLFSFRQEAFYRRLFAKCQEGGVGVSVFCCPQPFAFIDFATLAEISVKTGGRPHLYSDFSMAKDGEHLFRDLERSLFVQAGYDCQVKIRTGKGLFVDKLYGPYTPSNPSDPSQFNCPRIDADHAFTVVFRVAPQQRVDESKNAFIQCAILFTSCIGQRLLRVMTLATPMTTSLSLVFRYTDSDILYNVMQRRAADCVRARRPFRKELMNLLAEILHSYRLHCSSTTTAGQLILPESLKLLPLFGSSLFKQAAFRPHGARADERVASLLRMIRMPASWSPAATYPRLYPLYKRFATSRTRDREFGIAGLWTGILDNVHLPITLACSAEKITTDGCFLIDTDTVLWMYLGPELDPEWLREAFGVSEYAQLDMRATEDVKLIPEEGKISEVIWRVVEQVRRDKGSHPHVPLRICTHSKVEENNLLYIFVEDPMGQEMSYVDFLCMLHRQVQSKIE</sequence>
<feature type="domain" description="Gelsolin-like" evidence="5">
    <location>
        <begin position="718"/>
        <end position="777"/>
    </location>
</feature>
<organism evidence="10">
    <name type="scientific">Chromera velia CCMP2878</name>
    <dbReference type="NCBI Taxonomy" id="1169474"/>
    <lineage>
        <taxon>Eukaryota</taxon>
        <taxon>Sar</taxon>
        <taxon>Alveolata</taxon>
        <taxon>Colpodellida</taxon>
        <taxon>Chromeraceae</taxon>
        <taxon>Chromera</taxon>
    </lineage>
</organism>
<evidence type="ECO:0000259" key="6">
    <source>
        <dbReference type="Pfam" id="PF04810"/>
    </source>
</evidence>
<dbReference type="SUPFAM" id="SSF81995">
    <property type="entry name" value="beta-sandwich domain of Sec23/24"/>
    <property type="match status" value="1"/>
</dbReference>
<dbReference type="InterPro" id="IPR029006">
    <property type="entry name" value="ADF-H/Gelsolin-like_dom_sf"/>
</dbReference>
<dbReference type="Pfam" id="PF08033">
    <property type="entry name" value="Sec23_BS"/>
    <property type="match status" value="1"/>
</dbReference>
<dbReference type="InterPro" id="IPR007123">
    <property type="entry name" value="Gelsolin-like_dom"/>
</dbReference>
<dbReference type="InterPro" id="IPR036174">
    <property type="entry name" value="Znf_Sec23_Sec24_sf"/>
</dbReference>
<dbReference type="InterPro" id="IPR050550">
    <property type="entry name" value="SEC23_SEC24_subfamily"/>
</dbReference>
<dbReference type="InterPro" id="IPR036180">
    <property type="entry name" value="Gelsolin-like_dom_sf"/>
</dbReference>
<dbReference type="InterPro" id="IPR036175">
    <property type="entry name" value="Sec23/24_helical_dom_sf"/>
</dbReference>
<proteinExistence type="inferred from homology"/>
<dbReference type="Gene3D" id="2.60.40.1670">
    <property type="entry name" value="beta-sandwich domain of Sec23/24"/>
    <property type="match status" value="1"/>
</dbReference>
<dbReference type="GO" id="GO:0030127">
    <property type="term" value="C:COPII vesicle coat"/>
    <property type="evidence" value="ECO:0007669"/>
    <property type="project" value="InterPro"/>
</dbReference>
<dbReference type="Pfam" id="PF04815">
    <property type="entry name" value="Sec23_helical"/>
    <property type="match status" value="1"/>
</dbReference>
<dbReference type="GO" id="GO:0090110">
    <property type="term" value="P:COPII-coated vesicle cargo loading"/>
    <property type="evidence" value="ECO:0007669"/>
    <property type="project" value="TreeGrafter"/>
</dbReference>
<evidence type="ECO:0000259" key="7">
    <source>
        <dbReference type="Pfam" id="PF04811"/>
    </source>
</evidence>
<dbReference type="InterPro" id="IPR036465">
    <property type="entry name" value="vWFA_dom_sf"/>
</dbReference>
<feature type="domain" description="Sec23/Sec24 beta-sandwich" evidence="9">
    <location>
        <begin position="481"/>
        <end position="570"/>
    </location>
</feature>
<dbReference type="EMBL" id="CDMZ01003213">
    <property type="protein sequence ID" value="CEM45538.1"/>
    <property type="molecule type" value="Genomic_DNA"/>
</dbReference>
<dbReference type="Gene3D" id="3.40.50.410">
    <property type="entry name" value="von Willebrand factor, type A domain"/>
    <property type="match status" value="1"/>
</dbReference>
<keyword evidence="3" id="KW-0653">Protein transport</keyword>
<dbReference type="GO" id="GO:0008270">
    <property type="term" value="F:zinc ion binding"/>
    <property type="evidence" value="ECO:0007669"/>
    <property type="project" value="InterPro"/>
</dbReference>
<protein>
    <recommendedName>
        <fullName evidence="11">Sec23/Sec24 trunk domain-containing protein</fullName>
    </recommendedName>
</protein>
<feature type="domain" description="Sec23/Sec24 helical" evidence="8">
    <location>
        <begin position="587"/>
        <end position="675"/>
    </location>
</feature>
<dbReference type="Gene3D" id="3.40.20.10">
    <property type="entry name" value="Severin"/>
    <property type="match status" value="1"/>
</dbReference>
<evidence type="ECO:0000256" key="3">
    <source>
        <dbReference type="ARBA" id="ARBA00022927"/>
    </source>
</evidence>
<feature type="domain" description="Sec23/Sec24 trunk" evidence="7">
    <location>
        <begin position="216"/>
        <end position="475"/>
    </location>
</feature>
<dbReference type="SUPFAM" id="SSF82919">
    <property type="entry name" value="Zn-finger domain of Sec23/24"/>
    <property type="match status" value="1"/>
</dbReference>
<dbReference type="GO" id="GO:0070971">
    <property type="term" value="C:endoplasmic reticulum exit site"/>
    <property type="evidence" value="ECO:0007669"/>
    <property type="project" value="TreeGrafter"/>
</dbReference>
<dbReference type="Gene3D" id="2.30.30.380">
    <property type="entry name" value="Zn-finger domain of Sec23/24"/>
    <property type="match status" value="1"/>
</dbReference>
<evidence type="ECO:0008006" key="11">
    <source>
        <dbReference type="Google" id="ProtNLM"/>
    </source>
</evidence>
<dbReference type="AlphaFoldDB" id="A0A0G4HMT0"/>
<dbReference type="GO" id="GO:0000149">
    <property type="term" value="F:SNARE binding"/>
    <property type="evidence" value="ECO:0007669"/>
    <property type="project" value="TreeGrafter"/>
</dbReference>
<dbReference type="Pfam" id="PF04810">
    <property type="entry name" value="zf-Sec23_Sec24"/>
    <property type="match status" value="1"/>
</dbReference>
<evidence type="ECO:0000259" key="8">
    <source>
        <dbReference type="Pfam" id="PF04815"/>
    </source>
</evidence>
<dbReference type="InterPro" id="IPR006900">
    <property type="entry name" value="Sec23/24_helical_dom"/>
</dbReference>
<dbReference type="Pfam" id="PF04811">
    <property type="entry name" value="Sec23_trunk"/>
    <property type="match status" value="1"/>
</dbReference>
<dbReference type="Pfam" id="PF00626">
    <property type="entry name" value="Gelsolin"/>
    <property type="match status" value="1"/>
</dbReference>
<evidence type="ECO:0000259" key="9">
    <source>
        <dbReference type="Pfam" id="PF08033"/>
    </source>
</evidence>
<name>A0A0G4HMT0_9ALVE</name>
<dbReference type="InterPro" id="IPR006896">
    <property type="entry name" value="Sec23/24_trunk_dom"/>
</dbReference>
<dbReference type="VEuPathDB" id="CryptoDB:Cvel_29299"/>
<dbReference type="GO" id="GO:0006886">
    <property type="term" value="P:intracellular protein transport"/>
    <property type="evidence" value="ECO:0007669"/>
    <property type="project" value="InterPro"/>
</dbReference>
<dbReference type="SUPFAM" id="SSF81811">
    <property type="entry name" value="Helical domain of Sec23/24"/>
    <property type="match status" value="1"/>
</dbReference>
<dbReference type="PANTHER" id="PTHR13803">
    <property type="entry name" value="SEC24-RELATED PROTEIN"/>
    <property type="match status" value="1"/>
</dbReference>
<evidence type="ECO:0000256" key="2">
    <source>
        <dbReference type="ARBA" id="ARBA00022448"/>
    </source>
</evidence>
<accession>A0A0G4HMT0</accession>
<gene>
    <name evidence="10" type="ORF">Cvel_29299</name>
</gene>